<gene>
    <name evidence="1" type="ORF">B0O95_101136</name>
</gene>
<comment type="caution">
    <text evidence="1">The sequence shown here is derived from an EMBL/GenBank/DDBJ whole genome shotgun (WGS) entry which is preliminary data.</text>
</comment>
<name>A0A2P5KED5_9BURK</name>
<evidence type="ECO:0000313" key="2">
    <source>
        <dbReference type="Proteomes" id="UP000243096"/>
    </source>
</evidence>
<dbReference type="EMBL" id="PRDW01000001">
    <property type="protein sequence ID" value="PPB85050.1"/>
    <property type="molecule type" value="Genomic_DNA"/>
</dbReference>
<keyword evidence="2" id="KW-1185">Reference proteome</keyword>
<protein>
    <submittedName>
        <fullName evidence="1">Uncharacterized protein</fullName>
    </submittedName>
</protein>
<evidence type="ECO:0000313" key="1">
    <source>
        <dbReference type="EMBL" id="PPB85050.1"/>
    </source>
</evidence>
<organism evidence="1 2">
    <name type="scientific">Mycetohabitans endofungorum</name>
    <dbReference type="NCBI Taxonomy" id="417203"/>
    <lineage>
        <taxon>Bacteria</taxon>
        <taxon>Pseudomonadati</taxon>
        <taxon>Pseudomonadota</taxon>
        <taxon>Betaproteobacteria</taxon>
        <taxon>Burkholderiales</taxon>
        <taxon>Burkholderiaceae</taxon>
        <taxon>Mycetohabitans</taxon>
    </lineage>
</organism>
<dbReference type="Proteomes" id="UP000243096">
    <property type="component" value="Unassembled WGS sequence"/>
</dbReference>
<dbReference type="AlphaFoldDB" id="A0A2P5KED5"/>
<dbReference type="OrthoDB" id="9021081at2"/>
<reference evidence="1 2" key="1">
    <citation type="submission" date="2018-01" db="EMBL/GenBank/DDBJ databases">
        <title>Genomic Encyclopedia of Type Strains, Phase III (KMG-III): the genomes of soil and plant-associated and newly described type strains.</title>
        <authorList>
            <person name="Whitman W."/>
        </authorList>
    </citation>
    <scope>NUCLEOTIDE SEQUENCE [LARGE SCALE GENOMIC DNA]</scope>
    <source>
        <strain evidence="1 2">HKI456</strain>
    </source>
</reference>
<sequence length="80" mass="9062">MLTPLKPLFGWLRHDSRHAADQPSPVPITAPDPAGLTRFDMVWHGDHRQNLLSAPLMDARHYVIEDWIASDWTLHRSAGA</sequence>
<accession>A0A2P5KED5</accession>
<proteinExistence type="predicted"/>